<name>A0A4V2MKU8_9SPHI</name>
<protein>
    <submittedName>
        <fullName evidence="1">Uncharacterized protein</fullName>
    </submittedName>
</protein>
<dbReference type="EMBL" id="SJSM01000001">
    <property type="protein sequence ID" value="TCC99546.1"/>
    <property type="molecule type" value="Genomic_DNA"/>
</dbReference>
<dbReference type="Proteomes" id="UP000291117">
    <property type="component" value="Unassembled WGS sequence"/>
</dbReference>
<evidence type="ECO:0000313" key="1">
    <source>
        <dbReference type="EMBL" id="TCC99546.1"/>
    </source>
</evidence>
<gene>
    <name evidence="1" type="ORF">EZ444_02395</name>
</gene>
<keyword evidence="2" id="KW-1185">Reference proteome</keyword>
<sequence>MKSFKEVNNLEILDSSERLNERLISDPRFSQNSFTYNRLYISSINQAKISFTNKSGQKFYPSFTEILVNSYMHAQGDMDGATLVNYDDPLSASFFNLKPFQTIFYGKSRQSQDLWSLVLSFLLPDRLVNSISLIELEDVQRLNSAAGMNSTPLIQLTEYRIEENLPKTELIINENLQTVNTEYMKYAF</sequence>
<comment type="caution">
    <text evidence="1">The sequence shown here is derived from an EMBL/GenBank/DDBJ whole genome shotgun (WGS) entry which is preliminary data.</text>
</comment>
<dbReference type="AlphaFoldDB" id="A0A4V2MKU8"/>
<proteinExistence type="predicted"/>
<organism evidence="1 2">
    <name type="scientific">Pedobacter hiemivivus</name>
    <dbReference type="NCBI Taxonomy" id="2530454"/>
    <lineage>
        <taxon>Bacteria</taxon>
        <taxon>Pseudomonadati</taxon>
        <taxon>Bacteroidota</taxon>
        <taxon>Sphingobacteriia</taxon>
        <taxon>Sphingobacteriales</taxon>
        <taxon>Sphingobacteriaceae</taxon>
        <taxon>Pedobacter</taxon>
    </lineage>
</organism>
<dbReference type="RefSeq" id="WP_131606857.1">
    <property type="nucleotide sequence ID" value="NZ_SJSM01000001.1"/>
</dbReference>
<accession>A0A4V2MKU8</accession>
<evidence type="ECO:0000313" key="2">
    <source>
        <dbReference type="Proteomes" id="UP000291117"/>
    </source>
</evidence>
<reference evidence="1 2" key="1">
    <citation type="submission" date="2019-02" db="EMBL/GenBank/DDBJ databases">
        <title>Pedobacter sp. RP-3-8 sp. nov., isolated from Arctic soil.</title>
        <authorList>
            <person name="Dahal R.H."/>
        </authorList>
    </citation>
    <scope>NUCLEOTIDE SEQUENCE [LARGE SCALE GENOMIC DNA]</scope>
    <source>
        <strain evidence="1 2">RP-3-8</strain>
    </source>
</reference>